<feature type="non-terminal residue" evidence="1">
    <location>
        <position position="86"/>
    </location>
</feature>
<name>A0AAD8A8U8_DIPPU</name>
<sequence>PTIDDVLQKTRLEEAILVIPGIRNHCYFCGMSHSFVPLLQLSLSDDSILTSLLFCILPRTLLQTFALSDDCIRKSPKFIVRRGIIR</sequence>
<proteinExistence type="predicted"/>
<reference evidence="1" key="1">
    <citation type="journal article" date="2023" name="IScience">
        <title>Live-bearing cockroach genome reveals convergent evolutionary mechanisms linked to viviparity in insects and beyond.</title>
        <authorList>
            <person name="Fouks B."/>
            <person name="Harrison M.C."/>
            <person name="Mikhailova A.A."/>
            <person name="Marchal E."/>
            <person name="English S."/>
            <person name="Carruthers M."/>
            <person name="Jennings E.C."/>
            <person name="Chiamaka E.L."/>
            <person name="Frigard R.A."/>
            <person name="Pippel M."/>
            <person name="Attardo G.M."/>
            <person name="Benoit J.B."/>
            <person name="Bornberg-Bauer E."/>
            <person name="Tobe S.S."/>
        </authorList>
    </citation>
    <scope>NUCLEOTIDE SEQUENCE</scope>
    <source>
        <strain evidence="1">Stay&amp;Tobe</strain>
    </source>
</reference>
<protein>
    <submittedName>
        <fullName evidence="1">Uncharacterized protein</fullName>
    </submittedName>
</protein>
<evidence type="ECO:0000313" key="1">
    <source>
        <dbReference type="EMBL" id="KAJ9594528.1"/>
    </source>
</evidence>
<accession>A0AAD8A8U8</accession>
<feature type="non-terminal residue" evidence="1">
    <location>
        <position position="1"/>
    </location>
</feature>
<reference evidence="1" key="2">
    <citation type="submission" date="2023-05" db="EMBL/GenBank/DDBJ databases">
        <authorList>
            <person name="Fouks B."/>
        </authorList>
    </citation>
    <scope>NUCLEOTIDE SEQUENCE</scope>
    <source>
        <strain evidence="1">Stay&amp;Tobe</strain>
        <tissue evidence="1">Testes</tissue>
    </source>
</reference>
<keyword evidence="2" id="KW-1185">Reference proteome</keyword>
<dbReference type="EMBL" id="JASPKZ010003041">
    <property type="protein sequence ID" value="KAJ9594528.1"/>
    <property type="molecule type" value="Genomic_DNA"/>
</dbReference>
<gene>
    <name evidence="1" type="ORF">L9F63_014041</name>
</gene>
<evidence type="ECO:0000313" key="2">
    <source>
        <dbReference type="Proteomes" id="UP001233999"/>
    </source>
</evidence>
<dbReference type="Proteomes" id="UP001233999">
    <property type="component" value="Unassembled WGS sequence"/>
</dbReference>
<organism evidence="1 2">
    <name type="scientific">Diploptera punctata</name>
    <name type="common">Pacific beetle cockroach</name>
    <dbReference type="NCBI Taxonomy" id="6984"/>
    <lineage>
        <taxon>Eukaryota</taxon>
        <taxon>Metazoa</taxon>
        <taxon>Ecdysozoa</taxon>
        <taxon>Arthropoda</taxon>
        <taxon>Hexapoda</taxon>
        <taxon>Insecta</taxon>
        <taxon>Pterygota</taxon>
        <taxon>Neoptera</taxon>
        <taxon>Polyneoptera</taxon>
        <taxon>Dictyoptera</taxon>
        <taxon>Blattodea</taxon>
        <taxon>Blaberoidea</taxon>
        <taxon>Blaberidae</taxon>
        <taxon>Diplopterinae</taxon>
        <taxon>Diploptera</taxon>
    </lineage>
</organism>
<dbReference type="AlphaFoldDB" id="A0AAD8A8U8"/>
<comment type="caution">
    <text evidence="1">The sequence shown here is derived from an EMBL/GenBank/DDBJ whole genome shotgun (WGS) entry which is preliminary data.</text>
</comment>